<reference evidence="2 3" key="1">
    <citation type="submission" date="2016-04" db="EMBL/GenBank/DDBJ databases">
        <title>A degradative enzymes factory behind the ericoid mycorrhizal symbiosis.</title>
        <authorList>
            <consortium name="DOE Joint Genome Institute"/>
            <person name="Martino E."/>
            <person name="Morin E."/>
            <person name="Grelet G."/>
            <person name="Kuo A."/>
            <person name="Kohler A."/>
            <person name="Daghino S."/>
            <person name="Barry K."/>
            <person name="Choi C."/>
            <person name="Cichocki N."/>
            <person name="Clum A."/>
            <person name="Copeland A."/>
            <person name="Hainaut M."/>
            <person name="Haridas S."/>
            <person name="Labutti K."/>
            <person name="Lindquist E."/>
            <person name="Lipzen A."/>
            <person name="Khouja H.-R."/>
            <person name="Murat C."/>
            <person name="Ohm R."/>
            <person name="Olson A."/>
            <person name="Spatafora J."/>
            <person name="Veneault-Fourrey C."/>
            <person name="Henrissat B."/>
            <person name="Grigoriev I."/>
            <person name="Martin F."/>
            <person name="Perotto S."/>
        </authorList>
    </citation>
    <scope>NUCLEOTIDE SEQUENCE [LARGE SCALE GENOMIC DNA]</scope>
    <source>
        <strain evidence="2 3">E</strain>
    </source>
</reference>
<dbReference type="GeneID" id="36595502"/>
<feature type="non-terminal residue" evidence="2">
    <location>
        <position position="233"/>
    </location>
</feature>
<dbReference type="AlphaFoldDB" id="A0A2J6SQH9"/>
<feature type="compositionally biased region" description="Low complexity" evidence="1">
    <location>
        <begin position="69"/>
        <end position="93"/>
    </location>
</feature>
<evidence type="ECO:0000313" key="2">
    <source>
        <dbReference type="EMBL" id="PMD53027.1"/>
    </source>
</evidence>
<dbReference type="RefSeq" id="XP_024729931.1">
    <property type="nucleotide sequence ID" value="XM_024887426.1"/>
</dbReference>
<gene>
    <name evidence="2" type="ORF">K444DRAFT_668608</name>
</gene>
<evidence type="ECO:0000256" key="1">
    <source>
        <dbReference type="SAM" id="MobiDB-lite"/>
    </source>
</evidence>
<sequence>MGGARRGLTSSIQRWTPFLHLQRRRIFPYPLHFTSLHFALLYFTPVHSTPLTPPLHSLHSIHSTPSTPPLHSIHSIPLPPSHSLHPTPLTSPHSLHHTHFPQSHHRAALTTTRSKASPARPASLACPPGSTPTPPSSTRALSSSKLAPVVPVPDPVPDPDPVPVRPPHPPHVNIWWRVRLKRFSCTLHSIRASNPEDPESPCASQAGEFLILVALLYPVRVGTPRYFPGCEGE</sequence>
<dbReference type="EMBL" id="KZ613895">
    <property type="protein sequence ID" value="PMD53027.1"/>
    <property type="molecule type" value="Genomic_DNA"/>
</dbReference>
<feature type="region of interest" description="Disordered" evidence="1">
    <location>
        <begin position="60"/>
        <end position="158"/>
    </location>
</feature>
<accession>A0A2J6SQH9</accession>
<feature type="compositionally biased region" description="Basic residues" evidence="1">
    <location>
        <begin position="94"/>
        <end position="107"/>
    </location>
</feature>
<dbReference type="InParanoid" id="A0A2J6SQH9"/>
<protein>
    <submittedName>
        <fullName evidence="2">Uncharacterized protein</fullName>
    </submittedName>
</protein>
<dbReference type="Proteomes" id="UP000235371">
    <property type="component" value="Unassembled WGS sequence"/>
</dbReference>
<evidence type="ECO:0000313" key="3">
    <source>
        <dbReference type="Proteomes" id="UP000235371"/>
    </source>
</evidence>
<keyword evidence="3" id="KW-1185">Reference proteome</keyword>
<name>A0A2J6SQH9_9HELO</name>
<organism evidence="2 3">
    <name type="scientific">Hyaloscypha bicolor E</name>
    <dbReference type="NCBI Taxonomy" id="1095630"/>
    <lineage>
        <taxon>Eukaryota</taxon>
        <taxon>Fungi</taxon>
        <taxon>Dikarya</taxon>
        <taxon>Ascomycota</taxon>
        <taxon>Pezizomycotina</taxon>
        <taxon>Leotiomycetes</taxon>
        <taxon>Helotiales</taxon>
        <taxon>Hyaloscyphaceae</taxon>
        <taxon>Hyaloscypha</taxon>
        <taxon>Hyaloscypha bicolor</taxon>
    </lineage>
</organism>
<proteinExistence type="predicted"/>